<comment type="caution">
    <text evidence="5">The sequence shown here is derived from an EMBL/GenBank/DDBJ whole genome shotgun (WGS) entry which is preliminary data.</text>
</comment>
<evidence type="ECO:0000256" key="2">
    <source>
        <dbReference type="ARBA" id="ARBA00033753"/>
    </source>
</evidence>
<feature type="region of interest" description="Disordered" evidence="3">
    <location>
        <begin position="276"/>
        <end position="324"/>
    </location>
</feature>
<organism evidence="5 6">
    <name type="scientific">Molorchus minor</name>
    <dbReference type="NCBI Taxonomy" id="1323400"/>
    <lineage>
        <taxon>Eukaryota</taxon>
        <taxon>Metazoa</taxon>
        <taxon>Ecdysozoa</taxon>
        <taxon>Arthropoda</taxon>
        <taxon>Hexapoda</taxon>
        <taxon>Insecta</taxon>
        <taxon>Pterygota</taxon>
        <taxon>Neoptera</taxon>
        <taxon>Endopterygota</taxon>
        <taxon>Coleoptera</taxon>
        <taxon>Polyphaga</taxon>
        <taxon>Cucujiformia</taxon>
        <taxon>Chrysomeloidea</taxon>
        <taxon>Cerambycidae</taxon>
        <taxon>Lamiinae</taxon>
        <taxon>Monochamini</taxon>
        <taxon>Molorchus</taxon>
    </lineage>
</organism>
<gene>
    <name evidence="5" type="ORF">NQ317_010485</name>
</gene>
<dbReference type="EMBL" id="JAPWTJ010000077">
    <property type="protein sequence ID" value="KAJ8983392.1"/>
    <property type="molecule type" value="Genomic_DNA"/>
</dbReference>
<protein>
    <recommendedName>
        <fullName evidence="4">TsaA-like domain-containing protein</fullName>
    </recommendedName>
</protein>
<evidence type="ECO:0000259" key="4">
    <source>
        <dbReference type="PROSITE" id="PS51668"/>
    </source>
</evidence>
<dbReference type="Proteomes" id="UP001162164">
    <property type="component" value="Unassembled WGS sequence"/>
</dbReference>
<dbReference type="CDD" id="cd09281">
    <property type="entry name" value="UPF0066"/>
    <property type="match status" value="1"/>
</dbReference>
<proteinExistence type="inferred from homology"/>
<reference evidence="5" key="1">
    <citation type="journal article" date="2023" name="Insect Mol. Biol.">
        <title>Genome sequencing provides insights into the evolution of gene families encoding plant cell wall-degrading enzymes in longhorned beetles.</title>
        <authorList>
            <person name="Shin N.R."/>
            <person name="Okamura Y."/>
            <person name="Kirsch R."/>
            <person name="Pauchet Y."/>
        </authorList>
    </citation>
    <scope>NUCLEOTIDE SEQUENCE</scope>
    <source>
        <strain evidence="5">MMC_N1</strain>
    </source>
</reference>
<comment type="similarity">
    <text evidence="2">Belongs to the tRNA methyltransferase O family.</text>
</comment>
<sequence>MSNVSCAKSSDPVSLQAQLTVARKEIHNLRQQLISLNHVHKKEVETIYKKLEDWQCLRCRNGEGDRECEPLSQVRATTFRTISTHFPERGTPRQPGICNDMIAKLTLNNTIFTNPDHALEGLQEFSHMWILFHFHRNDSGKSSSPRLNGIRTGVFATRSPHRPSPIGLSLVKIDRIMENTIYFSGVDMLDQTPVLDIKPYIPQYDNPGLSNTYFSEESVLDIRSNVGDSVSKENNLSNTPEFNSNEASTSTAGNMNNSIENLDVRVMDGEENERRDHVLGAASTENDRSATEESFYSRSASRMGEREAPDGEEEESPSTTQATTITTNAVTPEVPIRIPSWIDQPPVPRLMVLFKERAITQLNQLGPRGREKRIL</sequence>
<evidence type="ECO:0000313" key="5">
    <source>
        <dbReference type="EMBL" id="KAJ8983392.1"/>
    </source>
</evidence>
<keyword evidence="1" id="KW-0949">S-adenosyl-L-methionine</keyword>
<dbReference type="InterPro" id="IPR036414">
    <property type="entry name" value="YaeB_N_sf"/>
</dbReference>
<dbReference type="PANTHER" id="PTHR12818:SF0">
    <property type="entry name" value="TRNA (ADENINE(37)-N6)-METHYLTRANSFERASE"/>
    <property type="match status" value="1"/>
</dbReference>
<dbReference type="InterPro" id="IPR040372">
    <property type="entry name" value="YaeB-like"/>
</dbReference>
<evidence type="ECO:0000256" key="1">
    <source>
        <dbReference type="ARBA" id="ARBA00022691"/>
    </source>
</evidence>
<keyword evidence="6" id="KW-1185">Reference proteome</keyword>
<dbReference type="PANTHER" id="PTHR12818">
    <property type="entry name" value="TRNA (ADENINE(37)-N6)-METHYLTRANSFERASE"/>
    <property type="match status" value="1"/>
</dbReference>
<feature type="domain" description="TsaA-like" evidence="4">
    <location>
        <begin position="68"/>
        <end position="209"/>
    </location>
</feature>
<dbReference type="SUPFAM" id="SSF118196">
    <property type="entry name" value="YaeB-like"/>
    <property type="match status" value="1"/>
</dbReference>
<dbReference type="Gene3D" id="2.40.30.70">
    <property type="entry name" value="YaeB-like"/>
    <property type="match status" value="1"/>
</dbReference>
<dbReference type="InterPro" id="IPR023370">
    <property type="entry name" value="TrmO-like_N"/>
</dbReference>
<dbReference type="PROSITE" id="PS51668">
    <property type="entry name" value="TSAA_2"/>
    <property type="match status" value="1"/>
</dbReference>
<dbReference type="InterPro" id="IPR036413">
    <property type="entry name" value="YaeB-like_sf"/>
</dbReference>
<evidence type="ECO:0000256" key="3">
    <source>
        <dbReference type="SAM" id="MobiDB-lite"/>
    </source>
</evidence>
<evidence type="ECO:0000313" key="6">
    <source>
        <dbReference type="Proteomes" id="UP001162164"/>
    </source>
</evidence>
<accession>A0ABQ9K1E5</accession>
<feature type="region of interest" description="Disordered" evidence="3">
    <location>
        <begin position="231"/>
        <end position="258"/>
    </location>
</feature>
<name>A0ABQ9K1E5_9CUCU</name>
<dbReference type="NCBIfam" id="TIGR00104">
    <property type="entry name" value="tRNA_TsaA"/>
    <property type="match status" value="1"/>
</dbReference>
<dbReference type="Pfam" id="PF01980">
    <property type="entry name" value="TrmO_N"/>
    <property type="match status" value="1"/>
</dbReference>